<reference evidence="2 3" key="1">
    <citation type="submission" date="2023-09" db="EMBL/GenBank/DDBJ databases">
        <authorList>
            <person name="Wang M."/>
        </authorList>
    </citation>
    <scope>NUCLEOTIDE SEQUENCE [LARGE SCALE GENOMIC DNA]</scope>
    <source>
        <strain evidence="2">GT-2023</strain>
        <tissue evidence="2">Liver</tissue>
    </source>
</reference>
<organism evidence="2 3">
    <name type="scientific">Cirrhinus molitorella</name>
    <name type="common">mud carp</name>
    <dbReference type="NCBI Taxonomy" id="172907"/>
    <lineage>
        <taxon>Eukaryota</taxon>
        <taxon>Metazoa</taxon>
        <taxon>Chordata</taxon>
        <taxon>Craniata</taxon>
        <taxon>Vertebrata</taxon>
        <taxon>Euteleostomi</taxon>
        <taxon>Actinopterygii</taxon>
        <taxon>Neopterygii</taxon>
        <taxon>Teleostei</taxon>
        <taxon>Ostariophysi</taxon>
        <taxon>Cypriniformes</taxon>
        <taxon>Cyprinidae</taxon>
        <taxon>Labeoninae</taxon>
        <taxon>Labeonini</taxon>
        <taxon>Cirrhinus</taxon>
    </lineage>
</organism>
<dbReference type="Proteomes" id="UP001558613">
    <property type="component" value="Unassembled WGS sequence"/>
</dbReference>
<name>A0ABR3MZQ4_9TELE</name>
<proteinExistence type="predicted"/>
<evidence type="ECO:0000313" key="3">
    <source>
        <dbReference type="Proteomes" id="UP001558613"/>
    </source>
</evidence>
<accession>A0ABR3MZQ4</accession>
<feature type="region of interest" description="Disordered" evidence="1">
    <location>
        <begin position="1"/>
        <end position="31"/>
    </location>
</feature>
<comment type="caution">
    <text evidence="2">The sequence shown here is derived from an EMBL/GenBank/DDBJ whole genome shotgun (WGS) entry which is preliminary data.</text>
</comment>
<gene>
    <name evidence="2" type="ORF">QQF64_032402</name>
</gene>
<dbReference type="EMBL" id="JAYMGO010000008">
    <property type="protein sequence ID" value="KAL1270113.1"/>
    <property type="molecule type" value="Genomic_DNA"/>
</dbReference>
<sequence>MSSTASPSATYTEVRESRESTTKRETERKIERDQQIGAERLAEVFLFTSSVCFVCVNVAIDRDTHHTDCYSGRDGLPPDSSVQLASYRKRAQQYTSVCEQEKSLKERASERDASVHTEQVDQSKGQEGLMLTVSAQLSETHASVWLRRAASAAAERDTADSAVVTVFNRHLIEFCAFISDVCNYAQFIDVIQGCTG</sequence>
<evidence type="ECO:0000313" key="2">
    <source>
        <dbReference type="EMBL" id="KAL1270113.1"/>
    </source>
</evidence>
<protein>
    <submittedName>
        <fullName evidence="2">Uncharacterized protein</fullName>
    </submittedName>
</protein>
<feature type="compositionally biased region" description="Basic and acidic residues" evidence="1">
    <location>
        <begin position="13"/>
        <end position="31"/>
    </location>
</feature>
<evidence type="ECO:0000256" key="1">
    <source>
        <dbReference type="SAM" id="MobiDB-lite"/>
    </source>
</evidence>
<keyword evidence="3" id="KW-1185">Reference proteome</keyword>